<dbReference type="InterPro" id="IPR011704">
    <property type="entry name" value="ATPase_dyneun-rel_AAA"/>
</dbReference>
<gene>
    <name evidence="2" type="ORF">GCM10009102_05190</name>
</gene>
<comment type="caution">
    <text evidence="2">The sequence shown here is derived from an EMBL/GenBank/DDBJ whole genome shotgun (WGS) entry which is preliminary data.</text>
</comment>
<dbReference type="InterPro" id="IPR003593">
    <property type="entry name" value="AAA+_ATPase"/>
</dbReference>
<dbReference type="Proteomes" id="UP001500238">
    <property type="component" value="Unassembled WGS sequence"/>
</dbReference>
<keyword evidence="3" id="KW-1185">Reference proteome</keyword>
<sequence length="507" mass="56918">MKRIRPNRVAHALNNVSLWRESVQSQASTHLMPLLALLEAGAGTQAEVVFNETPDEFAFWDKYFRLHDGDDDKPYFNPVLLRRAEKGFPHSNAATIRKNTFELKWKAATRSVQNDGEHWSLSDDYADIFRQRVLTKKGNVTRIPVVDIASVLLRDYEFPDEADAAFLEGVFRQRFPQNDESYEKLFSFTNEDNAHLFQPEADLQAYEEAIESTLISEVVDAAAMPKPASPPVSLPVDDEVLVKVQQILSIGTSGIIFSGSPGTGKTYYARRVAQHLVKNAETDIFRVQFHPSYGYEDFVEGYRPAEGTASGFKIVSKTFILACEQATKTSGYVAVIVDEINRGDPARVFGELLTYLEQDYRNQAFNLPFSGTPFSIPSNLLLIGTMNPHDRSVSHVDAAFVRRFDHIEMSPSREVVQALLESSSGFTHDEIDLIGTWFDRAQALVPFGLGHSFFSGIRDLDHLRLIWQYRILPTAITASEVNEGRVDDLTRSFEALVARLEGQIGAA</sequence>
<dbReference type="Gene3D" id="3.40.50.300">
    <property type="entry name" value="P-loop containing nucleotide triphosphate hydrolases"/>
    <property type="match status" value="1"/>
</dbReference>
<dbReference type="RefSeq" id="WP_343796158.1">
    <property type="nucleotide sequence ID" value="NZ_BAAAES010000003.1"/>
</dbReference>
<reference evidence="3" key="1">
    <citation type="journal article" date="2019" name="Int. J. Syst. Evol. Microbiol.">
        <title>The Global Catalogue of Microorganisms (GCM) 10K type strain sequencing project: providing services to taxonomists for standard genome sequencing and annotation.</title>
        <authorList>
            <consortium name="The Broad Institute Genomics Platform"/>
            <consortium name="The Broad Institute Genome Sequencing Center for Infectious Disease"/>
            <person name="Wu L."/>
            <person name="Ma J."/>
        </authorList>
    </citation>
    <scope>NUCLEOTIDE SEQUENCE [LARGE SCALE GENOMIC DNA]</scope>
    <source>
        <strain evidence="3">JCM 14603</strain>
    </source>
</reference>
<evidence type="ECO:0000259" key="1">
    <source>
        <dbReference type="SMART" id="SM00382"/>
    </source>
</evidence>
<dbReference type="PANTHER" id="PTHR37291:SF1">
    <property type="entry name" value="TYPE IV METHYL-DIRECTED RESTRICTION ENZYME ECOKMCRB SUBUNIT"/>
    <property type="match status" value="1"/>
</dbReference>
<proteinExistence type="predicted"/>
<evidence type="ECO:0000313" key="2">
    <source>
        <dbReference type="EMBL" id="GAA0659728.1"/>
    </source>
</evidence>
<dbReference type="SMART" id="SM00382">
    <property type="entry name" value="AAA"/>
    <property type="match status" value="1"/>
</dbReference>
<dbReference type="PANTHER" id="PTHR37291">
    <property type="entry name" value="5-METHYLCYTOSINE-SPECIFIC RESTRICTION ENZYME B"/>
    <property type="match status" value="1"/>
</dbReference>
<accession>A0ABP3SWW2</accession>
<dbReference type="Pfam" id="PF07728">
    <property type="entry name" value="AAA_5"/>
    <property type="match status" value="1"/>
</dbReference>
<organism evidence="2 3">
    <name type="scientific">Sphingomonas insulae</name>
    <dbReference type="NCBI Taxonomy" id="424800"/>
    <lineage>
        <taxon>Bacteria</taxon>
        <taxon>Pseudomonadati</taxon>
        <taxon>Pseudomonadota</taxon>
        <taxon>Alphaproteobacteria</taxon>
        <taxon>Sphingomonadales</taxon>
        <taxon>Sphingomonadaceae</taxon>
        <taxon>Sphingomonas</taxon>
    </lineage>
</organism>
<dbReference type="EMBL" id="BAAAES010000003">
    <property type="protein sequence ID" value="GAA0659728.1"/>
    <property type="molecule type" value="Genomic_DNA"/>
</dbReference>
<dbReference type="InterPro" id="IPR052934">
    <property type="entry name" value="Methyl-DNA_Rec/Restrict_Enz"/>
</dbReference>
<evidence type="ECO:0000313" key="3">
    <source>
        <dbReference type="Proteomes" id="UP001500238"/>
    </source>
</evidence>
<name>A0ABP3SWW2_9SPHN</name>
<dbReference type="SUPFAM" id="SSF52540">
    <property type="entry name" value="P-loop containing nucleoside triphosphate hydrolases"/>
    <property type="match status" value="1"/>
</dbReference>
<dbReference type="InterPro" id="IPR027417">
    <property type="entry name" value="P-loop_NTPase"/>
</dbReference>
<feature type="domain" description="AAA+ ATPase" evidence="1">
    <location>
        <begin position="251"/>
        <end position="413"/>
    </location>
</feature>
<dbReference type="CDD" id="cd00009">
    <property type="entry name" value="AAA"/>
    <property type="match status" value="1"/>
</dbReference>
<protein>
    <recommendedName>
        <fullName evidence="1">AAA+ ATPase domain-containing protein</fullName>
    </recommendedName>
</protein>